<dbReference type="Gene3D" id="1.10.10.60">
    <property type="entry name" value="Homeodomain-like"/>
    <property type="match status" value="1"/>
</dbReference>
<organism evidence="6 7">
    <name type="scientific">Adonisia turfae CCMR0081</name>
    <dbReference type="NCBI Taxonomy" id="2292702"/>
    <lineage>
        <taxon>Bacteria</taxon>
        <taxon>Bacillati</taxon>
        <taxon>Cyanobacteriota</taxon>
        <taxon>Adonisia</taxon>
        <taxon>Adonisia turfae</taxon>
    </lineage>
</organism>
<dbReference type="EMBL" id="QXHD01000004">
    <property type="protein sequence ID" value="NEZ60298.1"/>
    <property type="molecule type" value="Genomic_DNA"/>
</dbReference>
<proteinExistence type="predicted"/>
<dbReference type="Pfam" id="PF16925">
    <property type="entry name" value="TetR_C_13"/>
    <property type="match status" value="1"/>
</dbReference>
<evidence type="ECO:0000256" key="4">
    <source>
        <dbReference type="PROSITE-ProRule" id="PRU00335"/>
    </source>
</evidence>
<keyword evidence="2 4" id="KW-0238">DNA-binding</keyword>
<gene>
    <name evidence="6" type="ORF">DXZ20_32570</name>
</gene>
<dbReference type="PRINTS" id="PR00455">
    <property type="entry name" value="HTHTETR"/>
</dbReference>
<dbReference type="Gene3D" id="1.10.357.10">
    <property type="entry name" value="Tetracycline Repressor, domain 2"/>
    <property type="match status" value="1"/>
</dbReference>
<dbReference type="Proteomes" id="UP000481033">
    <property type="component" value="Unassembled WGS sequence"/>
</dbReference>
<dbReference type="GO" id="GO:0003677">
    <property type="term" value="F:DNA binding"/>
    <property type="evidence" value="ECO:0007669"/>
    <property type="project" value="UniProtKB-UniRule"/>
</dbReference>
<keyword evidence="3" id="KW-0804">Transcription</keyword>
<keyword evidence="1" id="KW-0805">Transcription regulation</keyword>
<dbReference type="PANTHER" id="PTHR47506">
    <property type="entry name" value="TRANSCRIPTIONAL REGULATORY PROTEIN"/>
    <property type="match status" value="1"/>
</dbReference>
<dbReference type="InterPro" id="IPR001647">
    <property type="entry name" value="HTH_TetR"/>
</dbReference>
<keyword evidence="7" id="KW-1185">Reference proteome</keyword>
<name>A0A6M0RVN9_9CYAN</name>
<comment type="caution">
    <text evidence="6">The sequence shown here is derived from an EMBL/GenBank/DDBJ whole genome shotgun (WGS) entry which is preliminary data.</text>
</comment>
<sequence>MTRGPSKQFDTEIALSKAMDVFWEHGYEAASLSQLLKQMGIGKKSLYDTFGNKQSLFLKALEHYAHTTLRDIRKRLSAEGSALNNIKQLLLDWQTMHGRPGSCGCMLGTNIADFNTDDEAIAKVMRGYLCQLEDTFSNALTRAQKAGELSPNKNPRDLARLLLCTTQGIALLGRVMEDDTTLKGAVQSALLLLEEEPPSH</sequence>
<feature type="domain" description="HTH tetR-type" evidence="5">
    <location>
        <begin position="8"/>
        <end position="68"/>
    </location>
</feature>
<evidence type="ECO:0000256" key="2">
    <source>
        <dbReference type="ARBA" id="ARBA00023125"/>
    </source>
</evidence>
<feature type="DNA-binding region" description="H-T-H motif" evidence="4">
    <location>
        <begin position="31"/>
        <end position="50"/>
    </location>
</feature>
<evidence type="ECO:0000259" key="5">
    <source>
        <dbReference type="PROSITE" id="PS50977"/>
    </source>
</evidence>
<protein>
    <submittedName>
        <fullName evidence="6">TetR/AcrR family transcriptional regulator</fullName>
    </submittedName>
</protein>
<evidence type="ECO:0000313" key="6">
    <source>
        <dbReference type="EMBL" id="NEZ60298.1"/>
    </source>
</evidence>
<dbReference type="SUPFAM" id="SSF48498">
    <property type="entry name" value="Tetracyclin repressor-like, C-terminal domain"/>
    <property type="match status" value="1"/>
</dbReference>
<evidence type="ECO:0000256" key="1">
    <source>
        <dbReference type="ARBA" id="ARBA00023015"/>
    </source>
</evidence>
<dbReference type="RefSeq" id="WP_163702882.1">
    <property type="nucleotide sequence ID" value="NZ_QXHD01000004.1"/>
</dbReference>
<dbReference type="InterPro" id="IPR009057">
    <property type="entry name" value="Homeodomain-like_sf"/>
</dbReference>
<reference evidence="6 7" key="1">
    <citation type="journal article" date="2020" name="Microb. Ecol.">
        <title>Ecogenomics of the Marine Benthic Filamentous Cyanobacterium Adonisia.</title>
        <authorList>
            <person name="Walter J.M."/>
            <person name="Coutinho F.H."/>
            <person name="Leomil L."/>
            <person name="Hargreaves P.I."/>
            <person name="Campeao M.E."/>
            <person name="Vieira V.V."/>
            <person name="Silva B.S."/>
            <person name="Fistarol G.O."/>
            <person name="Salomon P.S."/>
            <person name="Sawabe T."/>
            <person name="Mino S."/>
            <person name="Hosokawa M."/>
            <person name="Miyashita H."/>
            <person name="Maruyama F."/>
            <person name="van Verk M.C."/>
            <person name="Dutilh B.E."/>
            <person name="Thompson C.C."/>
            <person name="Thompson F.L."/>
        </authorList>
    </citation>
    <scope>NUCLEOTIDE SEQUENCE [LARGE SCALE GENOMIC DNA]</scope>
    <source>
        <strain evidence="6 7">CCMR0081</strain>
    </source>
</reference>
<dbReference type="InterPro" id="IPR036271">
    <property type="entry name" value="Tet_transcr_reg_TetR-rel_C_sf"/>
</dbReference>
<dbReference type="InterPro" id="IPR011075">
    <property type="entry name" value="TetR_C"/>
</dbReference>
<dbReference type="PANTHER" id="PTHR47506:SF1">
    <property type="entry name" value="HTH-TYPE TRANSCRIPTIONAL REGULATOR YJDC"/>
    <property type="match status" value="1"/>
</dbReference>
<accession>A0A6M0RVN9</accession>
<dbReference type="AlphaFoldDB" id="A0A6M0RVN9"/>
<dbReference type="PROSITE" id="PS50977">
    <property type="entry name" value="HTH_TETR_2"/>
    <property type="match status" value="1"/>
</dbReference>
<dbReference type="Pfam" id="PF00440">
    <property type="entry name" value="TetR_N"/>
    <property type="match status" value="1"/>
</dbReference>
<evidence type="ECO:0000256" key="3">
    <source>
        <dbReference type="ARBA" id="ARBA00023163"/>
    </source>
</evidence>
<dbReference type="SUPFAM" id="SSF46689">
    <property type="entry name" value="Homeodomain-like"/>
    <property type="match status" value="1"/>
</dbReference>
<evidence type="ECO:0000313" key="7">
    <source>
        <dbReference type="Proteomes" id="UP000481033"/>
    </source>
</evidence>